<dbReference type="RefSeq" id="XP_046014691.1">
    <property type="nucleotide sequence ID" value="XM_046162474.1"/>
</dbReference>
<proteinExistence type="predicted"/>
<name>A0A9P8Y9X1_9PEZI</name>
<protein>
    <submittedName>
        <fullName evidence="2">Uncharacterized protein</fullName>
    </submittedName>
</protein>
<dbReference type="GeneID" id="70192020"/>
<sequence>MAHGHSGLELEPMQVSWCGQHSAVTVAPMSNIHGRAPALGFALQLCMSGLASFRLLEQRREVVATPDAPREDSRMKQLASCLPSDYLPHDCVRTLTIPAPSSCTSHCITTPHLDCGHRKMSAKFETAGPSGVTRGGGEKASTAHHSQGTTSSGLSTTKVFIRDDGDAYLLIQELKDGKRPRAAEQVLHLIHGNDDRFTPDSLFTSAEAGSDSFVGDWYSLILTAAKCECMYLLQPFARRLVDALGRPRPRRRRQLLMLASIYFKLGRQAHYEEVVTLRILGTPRPEKGTEDPERDLDRTTRLGLQDMVFDQRDKLMERLLSPVFNRFGRFHEPSRKNRGILCPVGGDTQACQDRMHGALRRELQRVGLPQVMSPVNLRFSPRFLHERLSQVNTVPETERATAHAKCGLDYAEKFVKRHNLEPGVVRVTDKLFRYQASAGEKKVMAIMADKMKPWAYRPHEPAAWESLYGQHLEVSLSMDPLEEYGLYPSFFFRYADIPDSPMYQFDRYGGITEERNLRFEASWRMRIGSKYSEDCLFSGSEIEALLARLASEREQVVLAWAARRNGSQTPVRLTDQTSGHGFTLACL</sequence>
<comment type="caution">
    <text evidence="2">The sequence shown here is derived from an EMBL/GenBank/DDBJ whole genome shotgun (WGS) entry which is preliminary data.</text>
</comment>
<gene>
    <name evidence="2" type="ORF">B0I36DRAFT_428918</name>
</gene>
<dbReference type="AlphaFoldDB" id="A0A9P8Y9X1"/>
<feature type="region of interest" description="Disordered" evidence="1">
    <location>
        <begin position="126"/>
        <end position="153"/>
    </location>
</feature>
<evidence type="ECO:0000313" key="2">
    <source>
        <dbReference type="EMBL" id="KAH7034598.1"/>
    </source>
</evidence>
<evidence type="ECO:0000256" key="1">
    <source>
        <dbReference type="SAM" id="MobiDB-lite"/>
    </source>
</evidence>
<reference evidence="2" key="1">
    <citation type="journal article" date="2021" name="Nat. Commun.">
        <title>Genetic determinants of endophytism in the Arabidopsis root mycobiome.</title>
        <authorList>
            <person name="Mesny F."/>
            <person name="Miyauchi S."/>
            <person name="Thiergart T."/>
            <person name="Pickel B."/>
            <person name="Atanasova L."/>
            <person name="Karlsson M."/>
            <person name="Huettel B."/>
            <person name="Barry K.W."/>
            <person name="Haridas S."/>
            <person name="Chen C."/>
            <person name="Bauer D."/>
            <person name="Andreopoulos W."/>
            <person name="Pangilinan J."/>
            <person name="LaButti K."/>
            <person name="Riley R."/>
            <person name="Lipzen A."/>
            <person name="Clum A."/>
            <person name="Drula E."/>
            <person name="Henrissat B."/>
            <person name="Kohler A."/>
            <person name="Grigoriev I.V."/>
            <person name="Martin F.M."/>
            <person name="Hacquard S."/>
        </authorList>
    </citation>
    <scope>NUCLEOTIDE SEQUENCE</scope>
    <source>
        <strain evidence="2">MPI-CAGE-CH-0230</strain>
    </source>
</reference>
<dbReference type="Proteomes" id="UP000756346">
    <property type="component" value="Unassembled WGS sequence"/>
</dbReference>
<accession>A0A9P8Y9X1</accession>
<evidence type="ECO:0000313" key="3">
    <source>
        <dbReference type="Proteomes" id="UP000756346"/>
    </source>
</evidence>
<organism evidence="2 3">
    <name type="scientific">Microdochium trichocladiopsis</name>
    <dbReference type="NCBI Taxonomy" id="1682393"/>
    <lineage>
        <taxon>Eukaryota</taxon>
        <taxon>Fungi</taxon>
        <taxon>Dikarya</taxon>
        <taxon>Ascomycota</taxon>
        <taxon>Pezizomycotina</taxon>
        <taxon>Sordariomycetes</taxon>
        <taxon>Xylariomycetidae</taxon>
        <taxon>Xylariales</taxon>
        <taxon>Microdochiaceae</taxon>
        <taxon>Microdochium</taxon>
    </lineage>
</organism>
<dbReference type="EMBL" id="JAGTJQ010000003">
    <property type="protein sequence ID" value="KAH7034598.1"/>
    <property type="molecule type" value="Genomic_DNA"/>
</dbReference>
<keyword evidence="3" id="KW-1185">Reference proteome</keyword>